<dbReference type="Proteomes" id="UP000429607">
    <property type="component" value="Unassembled WGS sequence"/>
</dbReference>
<feature type="compositionally biased region" description="Basic and acidic residues" evidence="1">
    <location>
        <begin position="161"/>
        <end position="179"/>
    </location>
</feature>
<evidence type="ECO:0000313" key="7">
    <source>
        <dbReference type="Proteomes" id="UP000435112"/>
    </source>
</evidence>
<dbReference type="EMBL" id="QXFU01000841">
    <property type="protein sequence ID" value="KAE9018802.1"/>
    <property type="molecule type" value="Genomic_DNA"/>
</dbReference>
<evidence type="ECO:0000313" key="3">
    <source>
        <dbReference type="EMBL" id="KAE9021731.1"/>
    </source>
</evidence>
<dbReference type="EMBL" id="QXFT01000906">
    <property type="protein sequence ID" value="KAE9333493.1"/>
    <property type="molecule type" value="Genomic_DNA"/>
</dbReference>
<evidence type="ECO:0000313" key="5">
    <source>
        <dbReference type="Proteomes" id="UP000429607"/>
    </source>
</evidence>
<dbReference type="Proteomes" id="UP000435112">
    <property type="component" value="Unassembled WGS sequence"/>
</dbReference>
<evidence type="ECO:0000256" key="1">
    <source>
        <dbReference type="SAM" id="MobiDB-lite"/>
    </source>
</evidence>
<evidence type="ECO:0000313" key="4">
    <source>
        <dbReference type="EMBL" id="KAE9333493.1"/>
    </source>
</evidence>
<protein>
    <submittedName>
        <fullName evidence="2">Uncharacterized protein</fullName>
    </submittedName>
</protein>
<feature type="region of interest" description="Disordered" evidence="1">
    <location>
        <begin position="1"/>
        <end position="216"/>
    </location>
</feature>
<evidence type="ECO:0000313" key="2">
    <source>
        <dbReference type="EMBL" id="KAE9018802.1"/>
    </source>
</evidence>
<dbReference type="AlphaFoldDB" id="A0A6A3LHG4"/>
<dbReference type="OrthoDB" id="146688at2759"/>
<keyword evidence="6" id="KW-1185">Reference proteome</keyword>
<proteinExistence type="predicted"/>
<reference evidence="5 7" key="1">
    <citation type="submission" date="2018-09" db="EMBL/GenBank/DDBJ databases">
        <title>Genomic investigation of the strawberry pathogen Phytophthora fragariae indicates pathogenicity is determined by transcriptional variation in three key races.</title>
        <authorList>
            <person name="Adams T.M."/>
            <person name="Armitage A.D."/>
            <person name="Sobczyk M.K."/>
            <person name="Bates H.J."/>
            <person name="Dunwell J.M."/>
            <person name="Nellist C.F."/>
            <person name="Harrison R.J."/>
        </authorList>
    </citation>
    <scope>NUCLEOTIDE SEQUENCE [LARGE SCALE GENOMIC DNA]</scope>
    <source>
        <strain evidence="3 5">SCRP249</strain>
        <strain evidence="2 7">SCRP324</strain>
        <strain evidence="4 6">SCRP333</strain>
    </source>
</reference>
<name>A0A6A3LHG4_9STRA</name>
<sequence length="260" mass="27523">MGQDVGLPSPSSFAQHDLGLSAGSGRTRKTRRISATSSTSRNAPADRSQSPIRKKTTSGSAGNGADDSEEDRPSQPPSPRGRPHTPEEADASESEASYGQEEDDDDADEEMMAALSQSRSIQRRRSTSISGSGALSRPSNASRSGGAPDSPSGSSSSDSGDVARGDGGDLDPKESERANQDQGMARAAGNVDFEADQEIPAEIDEDDDASLPRTTIPRSQWIPGFRQPRLFRASDVVPWSADIVSHLVITEIDIRMLSTP</sequence>
<feature type="compositionally biased region" description="Acidic residues" evidence="1">
    <location>
        <begin position="100"/>
        <end position="111"/>
    </location>
</feature>
<dbReference type="EMBL" id="QXFV01000903">
    <property type="protein sequence ID" value="KAE9021731.1"/>
    <property type="molecule type" value="Genomic_DNA"/>
</dbReference>
<gene>
    <name evidence="3" type="ORF">PR001_g13314</name>
    <name evidence="2" type="ORF">PR002_g12997</name>
    <name evidence="4" type="ORF">PR003_g13990</name>
</gene>
<comment type="caution">
    <text evidence="2">The sequence shown here is derived from an EMBL/GenBank/DDBJ whole genome shotgun (WGS) entry which is preliminary data.</text>
</comment>
<feature type="compositionally biased region" description="Acidic residues" evidence="1">
    <location>
        <begin position="193"/>
        <end position="209"/>
    </location>
</feature>
<evidence type="ECO:0000313" key="6">
    <source>
        <dbReference type="Proteomes" id="UP000434957"/>
    </source>
</evidence>
<organism evidence="2 7">
    <name type="scientific">Phytophthora rubi</name>
    <dbReference type="NCBI Taxonomy" id="129364"/>
    <lineage>
        <taxon>Eukaryota</taxon>
        <taxon>Sar</taxon>
        <taxon>Stramenopiles</taxon>
        <taxon>Oomycota</taxon>
        <taxon>Peronosporomycetes</taxon>
        <taxon>Peronosporales</taxon>
        <taxon>Peronosporaceae</taxon>
        <taxon>Phytophthora</taxon>
    </lineage>
</organism>
<dbReference type="Proteomes" id="UP000434957">
    <property type="component" value="Unassembled WGS sequence"/>
</dbReference>
<feature type="compositionally biased region" description="Low complexity" evidence="1">
    <location>
        <begin position="142"/>
        <end position="160"/>
    </location>
</feature>
<accession>A0A6A3LHG4</accession>